<sequence length="63" mass="7227">MHIYFYLYTFTLADLCPRQGCTASWESTWILGNFGKTGRAIVRQAPITVMVLIKIGFAIKVWQ</sequence>
<evidence type="ECO:0000313" key="2">
    <source>
        <dbReference type="Proteomes" id="UP001566132"/>
    </source>
</evidence>
<reference evidence="1 2" key="1">
    <citation type="submission" date="2024-05" db="EMBL/GenBank/DDBJ databases">
        <title>Genetic variation in Jamaican populations of the coffee berry borer (Hypothenemus hampei).</title>
        <authorList>
            <person name="Errbii M."/>
            <person name="Myrie A."/>
        </authorList>
    </citation>
    <scope>NUCLEOTIDE SEQUENCE [LARGE SCALE GENOMIC DNA]</scope>
    <source>
        <strain evidence="1">JA-Hopewell-2020-01-JO</strain>
        <tissue evidence="1">Whole body</tissue>
    </source>
</reference>
<name>A0ABD1E0G6_HYPHA</name>
<comment type="caution">
    <text evidence="1">The sequence shown here is derived from an EMBL/GenBank/DDBJ whole genome shotgun (WGS) entry which is preliminary data.</text>
</comment>
<proteinExistence type="predicted"/>
<organism evidence="1 2">
    <name type="scientific">Hypothenemus hampei</name>
    <name type="common">Coffee berry borer</name>
    <dbReference type="NCBI Taxonomy" id="57062"/>
    <lineage>
        <taxon>Eukaryota</taxon>
        <taxon>Metazoa</taxon>
        <taxon>Ecdysozoa</taxon>
        <taxon>Arthropoda</taxon>
        <taxon>Hexapoda</taxon>
        <taxon>Insecta</taxon>
        <taxon>Pterygota</taxon>
        <taxon>Neoptera</taxon>
        <taxon>Endopterygota</taxon>
        <taxon>Coleoptera</taxon>
        <taxon>Polyphaga</taxon>
        <taxon>Cucujiformia</taxon>
        <taxon>Curculionidae</taxon>
        <taxon>Scolytinae</taxon>
        <taxon>Hypothenemus</taxon>
    </lineage>
</organism>
<dbReference type="Proteomes" id="UP001566132">
    <property type="component" value="Unassembled WGS sequence"/>
</dbReference>
<gene>
    <name evidence="1" type="ORF">ABEB36_015428</name>
</gene>
<evidence type="ECO:0000313" key="1">
    <source>
        <dbReference type="EMBL" id="KAL1488060.1"/>
    </source>
</evidence>
<keyword evidence="2" id="KW-1185">Reference proteome</keyword>
<dbReference type="AlphaFoldDB" id="A0ABD1E0G6"/>
<accession>A0ABD1E0G6</accession>
<protein>
    <submittedName>
        <fullName evidence="1">Uncharacterized protein</fullName>
    </submittedName>
</protein>
<dbReference type="EMBL" id="JBDJPC010000016">
    <property type="protein sequence ID" value="KAL1488060.1"/>
    <property type="molecule type" value="Genomic_DNA"/>
</dbReference>